<sequence>MPAVKKPQNISLKTNRLLHTSFTTNGQDYTVLGNHPLSPSAAHVQSYPGSEFEEFIYIR</sequence>
<accession>A0A8H5GJV2</accession>
<comment type="caution">
    <text evidence="1">The sequence shown here is derived from an EMBL/GenBank/DDBJ whole genome shotgun (WGS) entry which is preliminary data.</text>
</comment>
<dbReference type="Proteomes" id="UP000518752">
    <property type="component" value="Unassembled WGS sequence"/>
</dbReference>
<name>A0A8H5GJV2_9AGAR</name>
<protein>
    <submittedName>
        <fullName evidence="1">Uncharacterized protein</fullName>
    </submittedName>
</protein>
<keyword evidence="2" id="KW-1185">Reference proteome</keyword>
<organism evidence="1 2">
    <name type="scientific">Collybiopsis confluens</name>
    <dbReference type="NCBI Taxonomy" id="2823264"/>
    <lineage>
        <taxon>Eukaryota</taxon>
        <taxon>Fungi</taxon>
        <taxon>Dikarya</taxon>
        <taxon>Basidiomycota</taxon>
        <taxon>Agaricomycotina</taxon>
        <taxon>Agaricomycetes</taxon>
        <taxon>Agaricomycetidae</taxon>
        <taxon>Agaricales</taxon>
        <taxon>Marasmiineae</taxon>
        <taxon>Omphalotaceae</taxon>
        <taxon>Collybiopsis</taxon>
    </lineage>
</organism>
<gene>
    <name evidence="1" type="ORF">D9757_012382</name>
</gene>
<proteinExistence type="predicted"/>
<evidence type="ECO:0000313" key="2">
    <source>
        <dbReference type="Proteomes" id="UP000518752"/>
    </source>
</evidence>
<evidence type="ECO:0000313" key="1">
    <source>
        <dbReference type="EMBL" id="KAF5366086.1"/>
    </source>
</evidence>
<dbReference type="EMBL" id="JAACJN010000158">
    <property type="protein sequence ID" value="KAF5366086.1"/>
    <property type="molecule type" value="Genomic_DNA"/>
</dbReference>
<reference evidence="1 2" key="1">
    <citation type="journal article" date="2020" name="ISME J.">
        <title>Uncovering the hidden diversity of litter-decomposition mechanisms in mushroom-forming fungi.</title>
        <authorList>
            <person name="Floudas D."/>
            <person name="Bentzer J."/>
            <person name="Ahren D."/>
            <person name="Johansson T."/>
            <person name="Persson P."/>
            <person name="Tunlid A."/>
        </authorList>
    </citation>
    <scope>NUCLEOTIDE SEQUENCE [LARGE SCALE GENOMIC DNA]</scope>
    <source>
        <strain evidence="1 2">CBS 406.79</strain>
    </source>
</reference>
<dbReference type="AlphaFoldDB" id="A0A8H5GJV2"/>